<dbReference type="OrthoDB" id="9784252at2"/>
<dbReference type="Pfam" id="PF00486">
    <property type="entry name" value="Trans_reg_C"/>
    <property type="match status" value="1"/>
</dbReference>
<gene>
    <name evidence="13" type="ORF">CRT60_20830</name>
</gene>
<dbReference type="PROSITE" id="PS50110">
    <property type="entry name" value="RESPONSE_REGULATORY"/>
    <property type="match status" value="1"/>
</dbReference>
<dbReference type="Pfam" id="PF00072">
    <property type="entry name" value="Response_reg"/>
    <property type="match status" value="1"/>
</dbReference>
<dbReference type="InterPro" id="IPR001789">
    <property type="entry name" value="Sig_transdc_resp-reg_receiver"/>
</dbReference>
<dbReference type="PANTHER" id="PTHR48111:SF4">
    <property type="entry name" value="DNA-BINDING DUAL TRANSCRIPTIONAL REGULATOR OMPR"/>
    <property type="match status" value="1"/>
</dbReference>
<keyword evidence="14" id="KW-1185">Reference proteome</keyword>
<organism evidence="13 14">
    <name type="scientific">Azospirillum palustre</name>
    <dbReference type="NCBI Taxonomy" id="2044885"/>
    <lineage>
        <taxon>Bacteria</taxon>
        <taxon>Pseudomonadati</taxon>
        <taxon>Pseudomonadota</taxon>
        <taxon>Alphaproteobacteria</taxon>
        <taxon>Rhodospirillales</taxon>
        <taxon>Azospirillaceae</taxon>
        <taxon>Azospirillum</taxon>
    </lineage>
</organism>
<feature type="domain" description="Response regulatory" evidence="11">
    <location>
        <begin position="14"/>
        <end position="127"/>
    </location>
</feature>
<sequence>MSSNTSPNGGRRLTIGIVDDDPAVLQMVADLLSGEGYETVRCPDAATLMTVLGAGRLDLIVLDLRLPDRDGISIAAQVRGTMDVPIIMLTGRGDDIDRIMGLEVGADDYIVKPFNNREFIARVKAVLRRTARESVPVPAPCKRGYRFAGFTLDEDGRRLFDPAGKPVPLTVAEFDLLVALVRAHGRVLSRNQILDLTHHDRDDVFDRTIDVLILRLRRKIERNPQQPWLIRTERGLGYVFDCDIEAFGH</sequence>
<dbReference type="GO" id="GO:0005829">
    <property type="term" value="C:cytosol"/>
    <property type="evidence" value="ECO:0007669"/>
    <property type="project" value="TreeGrafter"/>
</dbReference>
<dbReference type="AlphaFoldDB" id="A0A2B8BD70"/>
<evidence type="ECO:0000313" key="14">
    <source>
        <dbReference type="Proteomes" id="UP000225379"/>
    </source>
</evidence>
<evidence type="ECO:0000256" key="7">
    <source>
        <dbReference type="ARBA" id="ARBA00023163"/>
    </source>
</evidence>
<dbReference type="CDD" id="cd00383">
    <property type="entry name" value="trans_reg_C"/>
    <property type="match status" value="1"/>
</dbReference>
<dbReference type="InterPro" id="IPR039420">
    <property type="entry name" value="WalR-like"/>
</dbReference>
<evidence type="ECO:0000313" key="13">
    <source>
        <dbReference type="EMBL" id="PGH55720.1"/>
    </source>
</evidence>
<evidence type="ECO:0000256" key="6">
    <source>
        <dbReference type="ARBA" id="ARBA00023125"/>
    </source>
</evidence>
<dbReference type="PROSITE" id="PS51755">
    <property type="entry name" value="OMPR_PHOB"/>
    <property type="match status" value="1"/>
</dbReference>
<accession>A0A2B8BD70</accession>
<evidence type="ECO:0000256" key="5">
    <source>
        <dbReference type="ARBA" id="ARBA00023015"/>
    </source>
</evidence>
<dbReference type="SMART" id="SM00862">
    <property type="entry name" value="Trans_reg_C"/>
    <property type="match status" value="1"/>
</dbReference>
<evidence type="ECO:0000256" key="2">
    <source>
        <dbReference type="ARBA" id="ARBA00022490"/>
    </source>
</evidence>
<dbReference type="SUPFAM" id="SSF46894">
    <property type="entry name" value="C-terminal effector domain of the bipartite response regulators"/>
    <property type="match status" value="1"/>
</dbReference>
<keyword evidence="2" id="KW-0963">Cytoplasm</keyword>
<dbReference type="PANTHER" id="PTHR48111">
    <property type="entry name" value="REGULATOR OF RPOS"/>
    <property type="match status" value="1"/>
</dbReference>
<dbReference type="GO" id="GO:0000156">
    <property type="term" value="F:phosphorelay response regulator activity"/>
    <property type="evidence" value="ECO:0007669"/>
    <property type="project" value="TreeGrafter"/>
</dbReference>
<evidence type="ECO:0000256" key="9">
    <source>
        <dbReference type="PROSITE-ProRule" id="PRU00169"/>
    </source>
</evidence>
<evidence type="ECO:0000256" key="8">
    <source>
        <dbReference type="ARBA" id="ARBA00067337"/>
    </source>
</evidence>
<dbReference type="InterPro" id="IPR036388">
    <property type="entry name" value="WH-like_DNA-bd_sf"/>
</dbReference>
<dbReference type="SUPFAM" id="SSF52172">
    <property type="entry name" value="CheY-like"/>
    <property type="match status" value="1"/>
</dbReference>
<keyword evidence="6 10" id="KW-0238">DNA-binding</keyword>
<evidence type="ECO:0000259" key="11">
    <source>
        <dbReference type="PROSITE" id="PS50110"/>
    </source>
</evidence>
<dbReference type="InterPro" id="IPR016032">
    <property type="entry name" value="Sig_transdc_resp-reg_C-effctor"/>
</dbReference>
<dbReference type="Proteomes" id="UP000225379">
    <property type="component" value="Unassembled WGS sequence"/>
</dbReference>
<comment type="subcellular location">
    <subcellularLocation>
        <location evidence="1">Cytoplasm</location>
    </subcellularLocation>
</comment>
<dbReference type="RefSeq" id="WP_098738434.1">
    <property type="nucleotide sequence ID" value="NZ_PDKW01000042.1"/>
</dbReference>
<keyword evidence="5" id="KW-0805">Transcription regulation</keyword>
<dbReference type="GO" id="GO:0000976">
    <property type="term" value="F:transcription cis-regulatory region binding"/>
    <property type="evidence" value="ECO:0007669"/>
    <property type="project" value="TreeGrafter"/>
</dbReference>
<dbReference type="Gene3D" id="3.40.50.2300">
    <property type="match status" value="1"/>
</dbReference>
<proteinExistence type="predicted"/>
<feature type="DNA-binding region" description="OmpR/PhoB-type" evidence="10">
    <location>
        <begin position="142"/>
        <end position="242"/>
    </location>
</feature>
<dbReference type="SMART" id="SM00448">
    <property type="entry name" value="REC"/>
    <property type="match status" value="1"/>
</dbReference>
<feature type="domain" description="OmpR/PhoB-type" evidence="12">
    <location>
        <begin position="142"/>
        <end position="242"/>
    </location>
</feature>
<evidence type="ECO:0000259" key="12">
    <source>
        <dbReference type="PROSITE" id="PS51755"/>
    </source>
</evidence>
<dbReference type="InterPro" id="IPR001867">
    <property type="entry name" value="OmpR/PhoB-type_DNA-bd"/>
</dbReference>
<protein>
    <recommendedName>
        <fullName evidence="8">Regulatory protein VirG</fullName>
    </recommendedName>
</protein>
<dbReference type="Gene3D" id="6.10.250.690">
    <property type="match status" value="1"/>
</dbReference>
<dbReference type="GO" id="GO:0006355">
    <property type="term" value="P:regulation of DNA-templated transcription"/>
    <property type="evidence" value="ECO:0007669"/>
    <property type="project" value="InterPro"/>
</dbReference>
<evidence type="ECO:0000256" key="10">
    <source>
        <dbReference type="PROSITE-ProRule" id="PRU01091"/>
    </source>
</evidence>
<dbReference type="GO" id="GO:0032993">
    <property type="term" value="C:protein-DNA complex"/>
    <property type="evidence" value="ECO:0007669"/>
    <property type="project" value="TreeGrafter"/>
</dbReference>
<evidence type="ECO:0000256" key="3">
    <source>
        <dbReference type="ARBA" id="ARBA00022553"/>
    </source>
</evidence>
<feature type="modified residue" description="4-aspartylphosphate" evidence="9">
    <location>
        <position position="63"/>
    </location>
</feature>
<dbReference type="InterPro" id="IPR011006">
    <property type="entry name" value="CheY-like_superfamily"/>
</dbReference>
<evidence type="ECO:0000256" key="1">
    <source>
        <dbReference type="ARBA" id="ARBA00004496"/>
    </source>
</evidence>
<dbReference type="FunFam" id="1.10.10.10:FF:000099">
    <property type="entry name" value="Two-component system response regulator TorR"/>
    <property type="match status" value="1"/>
</dbReference>
<keyword evidence="7" id="KW-0804">Transcription</keyword>
<dbReference type="EMBL" id="PDKW01000042">
    <property type="protein sequence ID" value="PGH55720.1"/>
    <property type="molecule type" value="Genomic_DNA"/>
</dbReference>
<keyword evidence="3 9" id="KW-0597">Phosphoprotein</keyword>
<evidence type="ECO:0000256" key="4">
    <source>
        <dbReference type="ARBA" id="ARBA00023012"/>
    </source>
</evidence>
<reference evidence="14" key="1">
    <citation type="submission" date="2017-10" db="EMBL/GenBank/DDBJ databases">
        <authorList>
            <person name="Kravchenko I.K."/>
            <person name="Grouzdev D.S."/>
        </authorList>
    </citation>
    <scope>NUCLEOTIDE SEQUENCE [LARGE SCALE GENOMIC DNA]</scope>
    <source>
        <strain evidence="14">B2</strain>
    </source>
</reference>
<keyword evidence="4" id="KW-0902">Two-component regulatory system</keyword>
<name>A0A2B8BD70_9PROT</name>
<dbReference type="Gene3D" id="1.10.10.10">
    <property type="entry name" value="Winged helix-like DNA-binding domain superfamily/Winged helix DNA-binding domain"/>
    <property type="match status" value="1"/>
</dbReference>
<comment type="caution">
    <text evidence="13">The sequence shown here is derived from an EMBL/GenBank/DDBJ whole genome shotgun (WGS) entry which is preliminary data.</text>
</comment>